<sequence length="72" mass="8465">MMKESQKILTEISAVTRDIEDNYPELQKHLDETRSTLPQGSNDSANLDTADLENYLNELISIRDKYKEEHYY</sequence>
<reference evidence="1 2" key="1">
    <citation type="submission" date="2019-12" db="EMBL/GenBank/DDBJ databases">
        <authorList>
            <person name="Li J."/>
        </authorList>
    </citation>
    <scope>NUCLEOTIDE SEQUENCE [LARGE SCALE GENOMIC DNA]</scope>
    <source>
        <strain evidence="1 2">HL2-2</strain>
    </source>
</reference>
<dbReference type="Proteomes" id="UP000478208">
    <property type="component" value="Unassembled WGS sequence"/>
</dbReference>
<dbReference type="EMBL" id="WOWS01000004">
    <property type="protein sequence ID" value="MUU79091.1"/>
    <property type="molecule type" value="Genomic_DNA"/>
</dbReference>
<comment type="caution">
    <text evidence="1">The sequence shown here is derived from an EMBL/GenBank/DDBJ whole genome shotgun (WGS) entry which is preliminary data.</text>
</comment>
<dbReference type="AlphaFoldDB" id="A0A6L6U9U8"/>
<organism evidence="1 2">
    <name type="scientific">Winogradskyella endarachnes</name>
    <dbReference type="NCBI Taxonomy" id="2681965"/>
    <lineage>
        <taxon>Bacteria</taxon>
        <taxon>Pseudomonadati</taxon>
        <taxon>Bacteroidota</taxon>
        <taxon>Flavobacteriia</taxon>
        <taxon>Flavobacteriales</taxon>
        <taxon>Flavobacteriaceae</taxon>
        <taxon>Winogradskyella</taxon>
    </lineage>
</organism>
<gene>
    <name evidence="1" type="ORF">GN138_11590</name>
</gene>
<proteinExistence type="predicted"/>
<name>A0A6L6U9U8_9FLAO</name>
<accession>A0A6L6U9U8</accession>
<evidence type="ECO:0000313" key="1">
    <source>
        <dbReference type="EMBL" id="MUU79091.1"/>
    </source>
</evidence>
<keyword evidence="2" id="KW-1185">Reference proteome</keyword>
<protein>
    <submittedName>
        <fullName evidence="1">Uncharacterized protein</fullName>
    </submittedName>
</protein>
<evidence type="ECO:0000313" key="2">
    <source>
        <dbReference type="Proteomes" id="UP000478208"/>
    </source>
</evidence>